<feature type="transmembrane region" description="Helical" evidence="4">
    <location>
        <begin position="154"/>
        <end position="173"/>
    </location>
</feature>
<protein>
    <submittedName>
        <fullName evidence="5">Uncharacterized protein</fullName>
    </submittedName>
</protein>
<comment type="caution">
    <text evidence="5">The sequence shown here is derived from an EMBL/GenBank/DDBJ whole genome shotgun (WGS) entry which is preliminary data.</text>
</comment>
<keyword evidence="2" id="KW-0802">TPR repeat</keyword>
<evidence type="ECO:0000313" key="6">
    <source>
        <dbReference type="Proteomes" id="UP000016540"/>
    </source>
</evidence>
<feature type="transmembrane region" description="Helical" evidence="4">
    <location>
        <begin position="336"/>
        <end position="360"/>
    </location>
</feature>
<evidence type="ECO:0000256" key="3">
    <source>
        <dbReference type="SAM" id="Coils"/>
    </source>
</evidence>
<feature type="transmembrane region" description="Helical" evidence="4">
    <location>
        <begin position="185"/>
        <end position="218"/>
    </location>
</feature>
<feature type="transmembrane region" description="Helical" evidence="4">
    <location>
        <begin position="90"/>
        <end position="115"/>
    </location>
</feature>
<dbReference type="HOGENOM" id="CLU_011615_3_0_6"/>
<keyword evidence="3" id="KW-0175">Coiled coil</keyword>
<proteinExistence type="predicted"/>
<dbReference type="PANTHER" id="PTHR44227">
    <property type="match status" value="1"/>
</dbReference>
<dbReference type="Proteomes" id="UP000016540">
    <property type="component" value="Unassembled WGS sequence"/>
</dbReference>
<dbReference type="AlphaFoldDB" id="R8B5Q7"/>
<dbReference type="InterPro" id="IPR052346">
    <property type="entry name" value="O-mannosyl-transferase_TMTC"/>
</dbReference>
<sequence>MESLKARIIVYATSIILAGALLFLNLPGASGAWILDDTGNLSGLASLSEGSLERYYAFLAGGVGSLGRPASLVTFAFQHNSWPEPYYFKVVNYLIHAANFLLVFVLLCNLMRAIASPKAGTNLGLVLFFALVIAFAWAASPIHQTTVQYVIQRMAMLAAFWMLVGINLWVYLLYFSRFRSADCRFLLAIVAVLLCTVMAVLSKENGILLPLLCMVVFWAKPPELQVSKPLRFVGINAVLSPIYLLLTVFIFDFQKYFIDAYTYRDFSFFERVYSQFRIIPMYAAKTLYPVGQDFVVLWDNFPVSRGLLAPISTVFGLALLIAMLVLSFVVRKKYPLITIGILVFLIGHSLESSVLALELYFEHRNYLPSVGLFIVLAGVVVGLPRKVLSVATVGVILFSLMFSLISYQEARIWGNPLKQAVRWYESNPASTRTQSHMASMLVSYGLYGKANDFYAQTIDEFPDSVTKPLMWLEISCLGRDVESSVPEILLYQSAQAAAYDKNAINTLSSIMEKLESGSCVEGTAKKVLRASLILLGNKNFAKASVDLNVAVAKIYYYAGEFDRASLYLADALTGTKRLDVLFAAVQVALAQDDRSYAVELYNIMESRCRNSLDTQCFELNEEIEQLRQQLNLARATDG</sequence>
<dbReference type="EMBL" id="ASAD01000003">
    <property type="protein sequence ID" value="EON93927.1"/>
    <property type="molecule type" value="Genomic_DNA"/>
</dbReference>
<dbReference type="PATRIC" id="fig|1318628.3.peg.259"/>
<gene>
    <name evidence="5" type="ORF">MARLIPOL_01320</name>
</gene>
<feature type="transmembrane region" description="Helical" evidence="4">
    <location>
        <begin position="390"/>
        <end position="407"/>
    </location>
</feature>
<organism evidence="5 6">
    <name type="scientific">Marinobacter lipolyticus SM19</name>
    <dbReference type="NCBI Taxonomy" id="1318628"/>
    <lineage>
        <taxon>Bacteria</taxon>
        <taxon>Pseudomonadati</taxon>
        <taxon>Pseudomonadota</taxon>
        <taxon>Gammaproteobacteria</taxon>
        <taxon>Pseudomonadales</taxon>
        <taxon>Marinobacteraceae</taxon>
        <taxon>Marinobacter</taxon>
    </lineage>
</organism>
<dbReference type="STRING" id="1318628.MARLIPOL_01320"/>
<keyword evidence="6" id="KW-1185">Reference proteome</keyword>
<feature type="coiled-coil region" evidence="3">
    <location>
        <begin position="609"/>
        <end position="636"/>
    </location>
</feature>
<name>R8B5Q7_9GAMM</name>
<dbReference type="OrthoDB" id="8566379at2"/>
<evidence type="ECO:0000256" key="4">
    <source>
        <dbReference type="SAM" id="Phobius"/>
    </source>
</evidence>
<dbReference type="RefSeq" id="WP_012136253.1">
    <property type="nucleotide sequence ID" value="NZ_KE007306.1"/>
</dbReference>
<keyword evidence="4" id="KW-1133">Transmembrane helix</keyword>
<reference evidence="5 6" key="1">
    <citation type="journal article" date="2013" name="Genome Announc.">
        <title>Draft Genome Sequence of the Moderately Halophilic Bacterium Marinobacter lipolyticus Strain SM19.</title>
        <authorList>
            <person name="Papke R.T."/>
            <person name="de la Haba R.R."/>
            <person name="Infante-Dominguez C."/>
            <person name="Perez D."/>
            <person name="Sanchez-Porro C."/>
            <person name="Lapierre P."/>
            <person name="Ventosa A."/>
        </authorList>
    </citation>
    <scope>NUCLEOTIDE SEQUENCE [LARGE SCALE GENOMIC DNA]</scope>
    <source>
        <strain evidence="5 6">SM19</strain>
    </source>
</reference>
<dbReference type="PANTHER" id="PTHR44227:SF3">
    <property type="entry name" value="PROTEIN O-MANNOSYL-TRANSFERASE TMTC4"/>
    <property type="match status" value="1"/>
</dbReference>
<evidence type="ECO:0000313" key="5">
    <source>
        <dbReference type="EMBL" id="EON93927.1"/>
    </source>
</evidence>
<feature type="transmembrane region" description="Helical" evidence="4">
    <location>
        <begin position="9"/>
        <end position="35"/>
    </location>
</feature>
<feature type="transmembrane region" description="Helical" evidence="4">
    <location>
        <begin position="366"/>
        <end position="383"/>
    </location>
</feature>
<feature type="transmembrane region" description="Helical" evidence="4">
    <location>
        <begin position="307"/>
        <end position="329"/>
    </location>
</feature>
<keyword evidence="4" id="KW-0472">Membrane</keyword>
<keyword evidence="1" id="KW-0677">Repeat</keyword>
<dbReference type="eggNOG" id="COG0457">
    <property type="taxonomic scope" value="Bacteria"/>
</dbReference>
<accession>R8B5Q7</accession>
<keyword evidence="4" id="KW-0812">Transmembrane</keyword>
<evidence type="ECO:0000256" key="1">
    <source>
        <dbReference type="ARBA" id="ARBA00022737"/>
    </source>
</evidence>
<evidence type="ECO:0000256" key="2">
    <source>
        <dbReference type="ARBA" id="ARBA00022803"/>
    </source>
</evidence>
<feature type="transmembrane region" description="Helical" evidence="4">
    <location>
        <begin position="121"/>
        <end position="142"/>
    </location>
</feature>
<feature type="transmembrane region" description="Helical" evidence="4">
    <location>
        <begin position="230"/>
        <end position="251"/>
    </location>
</feature>